<proteinExistence type="predicted"/>
<accession>A0ACC3MBP0</accession>
<keyword evidence="2" id="KW-1185">Reference proteome</keyword>
<evidence type="ECO:0000313" key="1">
    <source>
        <dbReference type="EMBL" id="KAK3684367.1"/>
    </source>
</evidence>
<protein>
    <submittedName>
        <fullName evidence="1">Uncharacterized protein</fullName>
    </submittedName>
</protein>
<comment type="caution">
    <text evidence="1">The sequence shown here is derived from an EMBL/GenBank/DDBJ whole genome shotgun (WGS) entry which is preliminary data.</text>
</comment>
<organism evidence="1 2">
    <name type="scientific">Vermiconidia calcicola</name>
    <dbReference type="NCBI Taxonomy" id="1690605"/>
    <lineage>
        <taxon>Eukaryota</taxon>
        <taxon>Fungi</taxon>
        <taxon>Dikarya</taxon>
        <taxon>Ascomycota</taxon>
        <taxon>Pezizomycotina</taxon>
        <taxon>Dothideomycetes</taxon>
        <taxon>Dothideomycetidae</taxon>
        <taxon>Mycosphaerellales</taxon>
        <taxon>Extremaceae</taxon>
        <taxon>Vermiconidia</taxon>
    </lineage>
</organism>
<dbReference type="EMBL" id="JAUTXU010000350">
    <property type="protein sequence ID" value="KAK3684367.1"/>
    <property type="molecule type" value="Genomic_DNA"/>
</dbReference>
<name>A0ACC3MBP0_9PEZI</name>
<sequence>MTDYTEMAMPSYIIYRDVTAGQSIDPTAPLAFFPPKDSDELFDALRTKYPHLRTHSERMRDAVLEFLLEETQLPLAPMEQLPTPQTAHSTTTSPWQASMQSMSSDSSTWSSPDLLGLATPSFGNSPQPQAPSLTRYSSTATTSTGTSESTPPAIDQMTGVFSLSEATQPKQRVRRKMTEAEKVEYRKRRIVKACDKCSRRKRKCQHNQPEMENVATAKLHKVSKMPPTPASKKSAIATQQPLQNTCPTYAANNMQYTDPFIADMSTSPFEDFSTLLDEPLPDVDFDEFLAPDQTHWPWSDTQDWTLLDPVADDFAAQNAQNARAGYEQGLGRYQSRGHVDDSDAMFGNNINLDGENGTLWERIPNANLERPQEKLRPTHTAHVHNADSVDPYTFSGDLPVLRRRTSNGHGRELVDDQAKNVHIPRQRVPSGATPRDAVPTSLADMTLRVNATAKAVKAFGNLLPSRSPSRSSVQAVSLRKVAVIALAGLRTTPQWQTPSSTNLHDAARGTDLRLSSIDHSMRSRDATTGDVLANMPMDETLRMRANNAQAVTRAVRAQRLSGFGHSDTNATSTSSKDIERANEDVRPAHSSSGAQLLENLLRPAAEANARTASSLGEGITTSRSPSTELYMLKRRIPNNASTALGPLLQTIPTQQQTETLREHEREMIVSRNTECSEGNATQVNGGAYQRLDPNVFIKPILSVHGGQGVVETTARTVHTPARNRSAANPSGDNHNLVHSASAARIPPPAVTTSINNASSSASELNAEVYQESQHGNESIRYRDHFGRPASPSQAIEILISIAALGSLLLLLSMAPRNLNPGMLLLALACPVSRDANGRHHGSLIWAAMVETVTRASPWPIAARNVDGQKKYRLAEKDDRDGGTLLWCPKLSSGLMIVV</sequence>
<dbReference type="Proteomes" id="UP001281147">
    <property type="component" value="Unassembled WGS sequence"/>
</dbReference>
<reference evidence="1" key="1">
    <citation type="submission" date="2023-07" db="EMBL/GenBank/DDBJ databases">
        <title>Black Yeasts Isolated from many extreme environments.</title>
        <authorList>
            <person name="Coleine C."/>
            <person name="Stajich J.E."/>
            <person name="Selbmann L."/>
        </authorList>
    </citation>
    <scope>NUCLEOTIDE SEQUENCE</scope>
    <source>
        <strain evidence="1">CCFEE 5714</strain>
    </source>
</reference>
<evidence type="ECO:0000313" key="2">
    <source>
        <dbReference type="Proteomes" id="UP001281147"/>
    </source>
</evidence>
<gene>
    <name evidence="1" type="ORF">LTR37_020343</name>
</gene>